<organism evidence="1 2">
    <name type="scientific">Aspergillus pseudocaelatus</name>
    <dbReference type="NCBI Taxonomy" id="1825620"/>
    <lineage>
        <taxon>Eukaryota</taxon>
        <taxon>Fungi</taxon>
        <taxon>Dikarya</taxon>
        <taxon>Ascomycota</taxon>
        <taxon>Pezizomycotina</taxon>
        <taxon>Eurotiomycetes</taxon>
        <taxon>Eurotiomycetidae</taxon>
        <taxon>Eurotiales</taxon>
        <taxon>Aspergillaceae</taxon>
        <taxon>Aspergillus</taxon>
        <taxon>Aspergillus subgen. Circumdati</taxon>
    </lineage>
</organism>
<accession>A0ABQ6WHK7</accession>
<evidence type="ECO:0000313" key="1">
    <source>
        <dbReference type="EMBL" id="KAE8415626.1"/>
    </source>
</evidence>
<keyword evidence="2" id="KW-1185">Reference proteome</keyword>
<dbReference type="Proteomes" id="UP000325395">
    <property type="component" value="Unassembled WGS sequence"/>
</dbReference>
<protein>
    <submittedName>
        <fullName evidence="1">Uncharacterized protein</fullName>
    </submittedName>
</protein>
<sequence length="255" mass="28921">MAAIRIRTGEWTYTFVDIKDNTLGDIETLCPLDNGVHFRILKYTLGAWTVDSIPHYRKIITHAPDLIRGYLSVSTGSSYSCRESYETLCTAECESCGDFGGYSTSLCAAVFVKFALVSNDLKALPSMKRVPGRYSPRGIKCHARCVLFDHVVARQADLMLHGSVREMEQHAVKLMPNKLEHPDIMMSLMGIHPTQRRSWKWFVPHYLDSRTGSWNGASTVSLASEHHYNGPLHWRGQFTLESVCEHLQECREIVQ</sequence>
<proteinExistence type="predicted"/>
<name>A0ABQ6WHK7_9EURO</name>
<dbReference type="EMBL" id="ML735764">
    <property type="protein sequence ID" value="KAE8415626.1"/>
    <property type="molecule type" value="Genomic_DNA"/>
</dbReference>
<reference evidence="1 2" key="1">
    <citation type="submission" date="2019-04" db="EMBL/GenBank/DDBJ databases">
        <authorList>
            <consortium name="DOE Joint Genome Institute"/>
            <person name="Mondo S."/>
            <person name="Kjaerbolling I."/>
            <person name="Vesth T."/>
            <person name="Frisvad J.C."/>
            <person name="Nybo J.L."/>
            <person name="Theobald S."/>
            <person name="Kildgaard S."/>
            <person name="Isbrandt T."/>
            <person name="Kuo A."/>
            <person name="Sato A."/>
            <person name="Lyhne E.K."/>
            <person name="Kogle M.E."/>
            <person name="Wiebenga A."/>
            <person name="Kun R.S."/>
            <person name="Lubbers R.J."/>
            <person name="Makela M.R."/>
            <person name="Barry K."/>
            <person name="Chovatia M."/>
            <person name="Clum A."/>
            <person name="Daum C."/>
            <person name="Haridas S."/>
            <person name="He G."/>
            <person name="LaButti K."/>
            <person name="Lipzen A."/>
            <person name="Riley R."/>
            <person name="Salamov A."/>
            <person name="Simmons B.A."/>
            <person name="Magnuson J.K."/>
            <person name="Henrissat B."/>
            <person name="Mortensen U.H."/>
            <person name="Larsen T.O."/>
            <person name="Devries R.P."/>
            <person name="Grigoriev I.V."/>
            <person name="Machida M."/>
            <person name="Baker S.E."/>
            <person name="Andersen M.R."/>
            <person name="Cantor M.N."/>
            <person name="Hua S.X."/>
        </authorList>
    </citation>
    <scope>NUCLEOTIDE SEQUENCE [LARGE SCALE GENOMIC DNA]</scope>
    <source>
        <strain evidence="1 2">CBS 117616</strain>
    </source>
</reference>
<gene>
    <name evidence="1" type="ORF">BDV36DRAFT_285201</name>
</gene>
<evidence type="ECO:0000313" key="2">
    <source>
        <dbReference type="Proteomes" id="UP000325395"/>
    </source>
</evidence>